<protein>
    <submittedName>
        <fullName evidence="2">Uncharacterized protein</fullName>
    </submittedName>
</protein>
<evidence type="ECO:0000256" key="1">
    <source>
        <dbReference type="ARBA" id="ARBA00006995"/>
    </source>
</evidence>
<accession>A0A022VRH5</accession>
<dbReference type="PANTHER" id="PTHR21405:SF0">
    <property type="entry name" value="TETRATRICOPEPTIDE REPEAT PROTEIN 36"/>
    <property type="match status" value="1"/>
</dbReference>
<dbReference type="AlphaFoldDB" id="A0A022VRH5"/>
<proteinExistence type="inferred from homology"/>
<evidence type="ECO:0000313" key="2">
    <source>
        <dbReference type="EMBL" id="EZF48907.1"/>
    </source>
</evidence>
<dbReference type="OrthoDB" id="539634at2759"/>
<reference evidence="2" key="1">
    <citation type="submission" date="2014-02" db="EMBL/GenBank/DDBJ databases">
        <title>The Genome Sequence of Trichophyton rubrum (morphotype fischeri) CBS 288.86.</title>
        <authorList>
            <consortium name="The Broad Institute Genomics Platform"/>
            <person name="Cuomo C.A."/>
            <person name="White T.C."/>
            <person name="Graser Y."/>
            <person name="Martinez-Rossi N."/>
            <person name="Heitman J."/>
            <person name="Young S.K."/>
            <person name="Zeng Q."/>
            <person name="Gargeya S."/>
            <person name="Abouelleil A."/>
            <person name="Alvarado L."/>
            <person name="Chapman S.B."/>
            <person name="Gainer-Dewar J."/>
            <person name="Goldberg J."/>
            <person name="Griggs A."/>
            <person name="Gujja S."/>
            <person name="Hansen M."/>
            <person name="Howarth C."/>
            <person name="Imamovic A."/>
            <person name="Larimer J."/>
            <person name="Martinez D."/>
            <person name="Murphy C."/>
            <person name="Pearson M.D."/>
            <person name="Persinoti G."/>
            <person name="Poon T."/>
            <person name="Priest M."/>
            <person name="Roberts A.D."/>
            <person name="Saif S."/>
            <person name="Shea T.D."/>
            <person name="Sykes S.N."/>
            <person name="Wortman J."/>
            <person name="Nusbaum C."/>
            <person name="Birren B."/>
        </authorList>
    </citation>
    <scope>NUCLEOTIDE SEQUENCE [LARGE SCALE GENOMIC DNA]</scope>
    <source>
        <strain evidence="2">CBS 288.86</strain>
    </source>
</reference>
<dbReference type="GO" id="GO:0006570">
    <property type="term" value="P:tyrosine metabolic process"/>
    <property type="evidence" value="ECO:0007669"/>
    <property type="project" value="TreeGrafter"/>
</dbReference>
<sequence>MAPTPESIAAAKPSLTSNDSAVLQALFDAESSPSNGIKTDSTLPQLPNIADADVQSLKKRELDALRPLQTTNENLTPEIIQTAIAQLSGIIEEHPNYAPAYLNLAQAIRLSIDTGSQNQPDGPQTTPAPSNQLFDNLAKTIALLTPSSSSDAISPFHSRILANAHTHRAYILYKAARSKDEKEKEHHRRNFLPLQLQDVSDERLEELASYDFQIGGRCGNEAAKQMAVGTNPYAKMCGAIVKDAIQAEIAKWNESRT</sequence>
<organism evidence="2">
    <name type="scientific">Trichophyton rubrum CBS 288.86</name>
    <dbReference type="NCBI Taxonomy" id="1215330"/>
    <lineage>
        <taxon>Eukaryota</taxon>
        <taxon>Fungi</taxon>
        <taxon>Dikarya</taxon>
        <taxon>Ascomycota</taxon>
        <taxon>Pezizomycotina</taxon>
        <taxon>Eurotiomycetes</taxon>
        <taxon>Eurotiomycetidae</taxon>
        <taxon>Onygenales</taxon>
        <taxon>Arthrodermataceae</taxon>
        <taxon>Trichophyton</taxon>
    </lineage>
</organism>
<gene>
    <name evidence="2" type="ORF">H103_07474</name>
</gene>
<name>A0A022VRH5_TRIRU</name>
<dbReference type="InterPro" id="IPR038906">
    <property type="entry name" value="TTC36"/>
</dbReference>
<dbReference type="Proteomes" id="UP000023758">
    <property type="component" value="Unassembled WGS sequence"/>
</dbReference>
<dbReference type="PANTHER" id="PTHR21405">
    <property type="entry name" value="CDNA SEQUENCE BC021608"/>
    <property type="match status" value="1"/>
</dbReference>
<dbReference type="HOGENOM" id="CLU_074601_0_0_1"/>
<dbReference type="EMBL" id="KK207915">
    <property type="protein sequence ID" value="EZF48907.1"/>
    <property type="molecule type" value="Genomic_DNA"/>
</dbReference>
<comment type="similarity">
    <text evidence="1">Belongs to the TTC36 family.</text>
</comment>